<reference evidence="13" key="1">
    <citation type="submission" date="2020-10" db="EMBL/GenBank/DDBJ databases">
        <authorList>
            <person name="Gilroy R."/>
        </authorList>
    </citation>
    <scope>NUCLEOTIDE SEQUENCE</scope>
    <source>
        <strain evidence="13">10532</strain>
    </source>
</reference>
<feature type="active site" description="For Fru-6P isomerization activity" evidence="10">
    <location>
        <position position="601"/>
    </location>
</feature>
<dbReference type="GO" id="GO:0097367">
    <property type="term" value="F:carbohydrate derivative binding"/>
    <property type="evidence" value="ECO:0007669"/>
    <property type="project" value="InterPro"/>
</dbReference>
<dbReference type="GO" id="GO:0006487">
    <property type="term" value="P:protein N-linked glycosylation"/>
    <property type="evidence" value="ECO:0007669"/>
    <property type="project" value="TreeGrafter"/>
</dbReference>
<dbReference type="Proteomes" id="UP000823638">
    <property type="component" value="Unassembled WGS sequence"/>
</dbReference>
<dbReference type="InterPro" id="IPR035466">
    <property type="entry name" value="GlmS/AgaS_SIS"/>
</dbReference>
<dbReference type="FunFam" id="3.40.50.10490:FF:000002">
    <property type="entry name" value="Glutamine--fructose-6-phosphate aminotransferase [isomerizing]"/>
    <property type="match status" value="1"/>
</dbReference>
<dbReference type="InterPro" id="IPR046348">
    <property type="entry name" value="SIS_dom_sf"/>
</dbReference>
<evidence type="ECO:0000256" key="7">
    <source>
        <dbReference type="ARBA" id="ARBA00022679"/>
    </source>
</evidence>
<accession>A0A9D9N1K5</accession>
<dbReference type="GO" id="GO:0006047">
    <property type="term" value="P:UDP-N-acetylglucosamine metabolic process"/>
    <property type="evidence" value="ECO:0007669"/>
    <property type="project" value="TreeGrafter"/>
</dbReference>
<dbReference type="CDD" id="cd05008">
    <property type="entry name" value="SIS_GlmS_GlmD_1"/>
    <property type="match status" value="1"/>
</dbReference>
<dbReference type="Gene3D" id="3.40.50.10490">
    <property type="entry name" value="Glucose-6-phosphate isomerase like protein, domain 1"/>
    <property type="match status" value="2"/>
</dbReference>
<keyword evidence="8" id="KW-0677">Repeat</keyword>
<feature type="active site" description="Nucleophile; for GATase activity" evidence="10">
    <location>
        <position position="2"/>
    </location>
</feature>
<keyword evidence="9" id="KW-0315">Glutamine amidotransferase</keyword>
<dbReference type="GO" id="GO:0006002">
    <property type="term" value="P:fructose 6-phosphate metabolic process"/>
    <property type="evidence" value="ECO:0007669"/>
    <property type="project" value="TreeGrafter"/>
</dbReference>
<evidence type="ECO:0000256" key="2">
    <source>
        <dbReference type="ARBA" id="ARBA00004496"/>
    </source>
</evidence>
<dbReference type="InterPro" id="IPR005855">
    <property type="entry name" value="GFAT"/>
</dbReference>
<dbReference type="CDD" id="cd05009">
    <property type="entry name" value="SIS_GlmS_GlmD_2"/>
    <property type="match status" value="1"/>
</dbReference>
<keyword evidence="7 10" id="KW-0808">Transferase</keyword>
<dbReference type="EC" id="2.6.1.16" evidence="3 10"/>
<dbReference type="PANTHER" id="PTHR10937">
    <property type="entry name" value="GLUCOSAMINE--FRUCTOSE-6-PHOSPHATE AMINOTRANSFERASE, ISOMERIZING"/>
    <property type="match status" value="1"/>
</dbReference>
<comment type="caution">
    <text evidence="13">The sequence shown here is derived from an EMBL/GenBank/DDBJ whole genome shotgun (WGS) entry which is preliminary data.</text>
</comment>
<evidence type="ECO:0000256" key="8">
    <source>
        <dbReference type="ARBA" id="ARBA00022737"/>
    </source>
</evidence>
<proteinExistence type="inferred from homology"/>
<evidence type="ECO:0000259" key="12">
    <source>
        <dbReference type="PROSITE" id="PS51464"/>
    </source>
</evidence>
<evidence type="ECO:0000256" key="5">
    <source>
        <dbReference type="ARBA" id="ARBA00022490"/>
    </source>
</evidence>
<evidence type="ECO:0000256" key="9">
    <source>
        <dbReference type="ARBA" id="ARBA00022962"/>
    </source>
</evidence>
<evidence type="ECO:0000256" key="1">
    <source>
        <dbReference type="ARBA" id="ARBA00001031"/>
    </source>
</evidence>
<evidence type="ECO:0000256" key="10">
    <source>
        <dbReference type="HAMAP-Rule" id="MF_00164"/>
    </source>
</evidence>
<dbReference type="PROSITE" id="PS51464">
    <property type="entry name" value="SIS"/>
    <property type="match status" value="2"/>
</dbReference>
<evidence type="ECO:0000313" key="13">
    <source>
        <dbReference type="EMBL" id="MBO8457007.1"/>
    </source>
</evidence>
<protein>
    <recommendedName>
        <fullName evidence="4 10">Glutamine--fructose-6-phosphate aminotransferase [isomerizing]</fullName>
        <ecNumber evidence="3 10">2.6.1.16</ecNumber>
    </recommendedName>
    <alternativeName>
        <fullName evidence="10">D-fructose-6-phosphate amidotransferase</fullName>
    </alternativeName>
    <alternativeName>
        <fullName evidence="10">GFAT</fullName>
    </alternativeName>
    <alternativeName>
        <fullName evidence="10">Glucosamine-6-phosphate synthase</fullName>
    </alternativeName>
    <alternativeName>
        <fullName evidence="10">Hexosephosphate aminotransferase</fullName>
    </alternativeName>
    <alternativeName>
        <fullName evidence="10">L-glutamine--D-fructose-6-phosphate amidotransferase</fullName>
    </alternativeName>
</protein>
<dbReference type="CDD" id="cd00714">
    <property type="entry name" value="GFAT"/>
    <property type="match status" value="1"/>
</dbReference>
<dbReference type="InterPro" id="IPR017932">
    <property type="entry name" value="GATase_2_dom"/>
</dbReference>
<sequence>MCGIVGYVGSQQVVEVLLDTLSSLEYRGYDSSGISVEKDNKIYTLKSRGPLSALKAKLASVDLSGSICGIGHTRWATHGEPSDVNAHPHGTRKLSLVHNGIIENYRQIKEELLEQGYSFESQTDTEVAAKYLDSIYNGNPLESILTAHKKFKGTFAFAILFADKPGKIYVTRRNAPLIIGKGENENFTASDVPAILKYTRNYILLEEEDIGEISSTEINIYDKSGKKVEREIQKARWTVEQAQKDGYPHFMLKEIYQQPEVLSETINPRIKNGLPDFSQDNIPEDFWTSFDRIYITACGTAMHAGMVGKWLFEHKSRIPVECSIASEFRYGEPIFTPKTLVILLSQSGETADTLAALRLAKLNNVKTLAVVNVTGSSIAREADYVIHTYAGPEISVAATKSYITQLGIMYLIAFKTALANKKIQESEGRMLTSELEEAVEKVGKVLNLSEELRVCAERYKDTKSLFFIGRGLDYYHAMEGALKMKEISYIHCESYAGGELKHGTISLITPNTGVIAIATQKKLIDKMSSNIKEVCSRGANVLLFAPAGEKIDPEIYSTRIDLPSMDDVFMPLVSIVPLQLLAYYTAVARGCDVDKPRNLAKSVTVE</sequence>
<dbReference type="NCBIfam" id="NF001484">
    <property type="entry name" value="PRK00331.1"/>
    <property type="match status" value="1"/>
</dbReference>
<dbReference type="GO" id="GO:0046349">
    <property type="term" value="P:amino sugar biosynthetic process"/>
    <property type="evidence" value="ECO:0007669"/>
    <property type="project" value="UniProtKB-ARBA"/>
</dbReference>
<keyword evidence="6 10" id="KW-0032">Aminotransferase</keyword>
<organism evidence="13 14">
    <name type="scientific">Candidatus Gallitreponema excrementavium</name>
    <dbReference type="NCBI Taxonomy" id="2840840"/>
    <lineage>
        <taxon>Bacteria</taxon>
        <taxon>Pseudomonadati</taxon>
        <taxon>Spirochaetota</taxon>
        <taxon>Spirochaetia</taxon>
        <taxon>Spirochaetales</taxon>
        <taxon>Candidatus Gallitreponema</taxon>
    </lineage>
</organism>
<evidence type="ECO:0000313" key="14">
    <source>
        <dbReference type="Proteomes" id="UP000823638"/>
    </source>
</evidence>
<dbReference type="InterPro" id="IPR001347">
    <property type="entry name" value="SIS_dom"/>
</dbReference>
<gene>
    <name evidence="10 13" type="primary">glmS</name>
    <name evidence="13" type="ORF">IAA81_02115</name>
</gene>
<dbReference type="InterPro" id="IPR047084">
    <property type="entry name" value="GFAT_N"/>
</dbReference>
<dbReference type="InterPro" id="IPR029055">
    <property type="entry name" value="Ntn_hydrolases_N"/>
</dbReference>
<name>A0A9D9N1K5_9SPIR</name>
<dbReference type="Pfam" id="PF13522">
    <property type="entry name" value="GATase_6"/>
    <property type="match status" value="1"/>
</dbReference>
<feature type="domain" description="SIS" evidence="12">
    <location>
        <begin position="455"/>
        <end position="596"/>
    </location>
</feature>
<dbReference type="PROSITE" id="PS51278">
    <property type="entry name" value="GATASE_TYPE_2"/>
    <property type="match status" value="1"/>
</dbReference>
<comment type="subunit">
    <text evidence="10">Homodimer.</text>
</comment>
<dbReference type="GO" id="GO:0004360">
    <property type="term" value="F:glutamine-fructose-6-phosphate transaminase (isomerizing) activity"/>
    <property type="evidence" value="ECO:0007669"/>
    <property type="project" value="UniProtKB-UniRule"/>
</dbReference>
<reference evidence="13" key="2">
    <citation type="journal article" date="2021" name="PeerJ">
        <title>Extensive microbial diversity within the chicken gut microbiome revealed by metagenomics and culture.</title>
        <authorList>
            <person name="Gilroy R."/>
            <person name="Ravi A."/>
            <person name="Getino M."/>
            <person name="Pursley I."/>
            <person name="Horton D.L."/>
            <person name="Alikhan N.F."/>
            <person name="Baker D."/>
            <person name="Gharbi K."/>
            <person name="Hall N."/>
            <person name="Watson M."/>
            <person name="Adriaenssens E.M."/>
            <person name="Foster-Nyarko E."/>
            <person name="Jarju S."/>
            <person name="Secka A."/>
            <person name="Antonio M."/>
            <person name="Oren A."/>
            <person name="Chaudhuri R.R."/>
            <person name="La Ragione R."/>
            <person name="Hildebrand F."/>
            <person name="Pallen M.J."/>
        </authorList>
    </citation>
    <scope>NUCLEOTIDE SEQUENCE</scope>
    <source>
        <strain evidence="13">10532</strain>
    </source>
</reference>
<evidence type="ECO:0000256" key="6">
    <source>
        <dbReference type="ARBA" id="ARBA00022576"/>
    </source>
</evidence>
<dbReference type="FunFam" id="3.40.50.10490:FF:000001">
    <property type="entry name" value="Glutamine--fructose-6-phosphate aminotransferase [isomerizing]"/>
    <property type="match status" value="1"/>
</dbReference>
<evidence type="ECO:0000256" key="3">
    <source>
        <dbReference type="ARBA" id="ARBA00012916"/>
    </source>
</evidence>
<dbReference type="GO" id="GO:0005829">
    <property type="term" value="C:cytosol"/>
    <property type="evidence" value="ECO:0007669"/>
    <property type="project" value="TreeGrafter"/>
</dbReference>
<evidence type="ECO:0000259" key="11">
    <source>
        <dbReference type="PROSITE" id="PS51278"/>
    </source>
</evidence>
<comment type="catalytic activity">
    <reaction evidence="1 10">
        <text>D-fructose 6-phosphate + L-glutamine = D-glucosamine 6-phosphate + L-glutamate</text>
        <dbReference type="Rhea" id="RHEA:13237"/>
        <dbReference type="ChEBI" id="CHEBI:29985"/>
        <dbReference type="ChEBI" id="CHEBI:58359"/>
        <dbReference type="ChEBI" id="CHEBI:58725"/>
        <dbReference type="ChEBI" id="CHEBI:61527"/>
        <dbReference type="EC" id="2.6.1.16"/>
    </reaction>
</comment>
<dbReference type="Pfam" id="PF01380">
    <property type="entry name" value="SIS"/>
    <property type="match status" value="2"/>
</dbReference>
<comment type="subcellular location">
    <subcellularLocation>
        <location evidence="2 10">Cytoplasm</location>
    </subcellularLocation>
</comment>
<feature type="domain" description="Glutamine amidotransferase type-2" evidence="11">
    <location>
        <begin position="2"/>
        <end position="216"/>
    </location>
</feature>
<comment type="function">
    <text evidence="10">Catalyzes the first step in hexosamine metabolism, converting fructose-6P into glucosamine-6P using glutamine as a nitrogen source.</text>
</comment>
<keyword evidence="5 10" id="KW-0963">Cytoplasm</keyword>
<dbReference type="GO" id="GO:0005975">
    <property type="term" value="P:carbohydrate metabolic process"/>
    <property type="evidence" value="ECO:0007669"/>
    <property type="project" value="UniProtKB-UniRule"/>
</dbReference>
<evidence type="ECO:0000256" key="4">
    <source>
        <dbReference type="ARBA" id="ARBA00016090"/>
    </source>
</evidence>
<dbReference type="InterPro" id="IPR035490">
    <property type="entry name" value="GlmS/FrlB_SIS"/>
</dbReference>
<dbReference type="Gene3D" id="3.60.20.10">
    <property type="entry name" value="Glutamine Phosphoribosylpyrophosphate, subunit 1, domain 1"/>
    <property type="match status" value="1"/>
</dbReference>
<dbReference type="FunFam" id="3.60.20.10:FF:000006">
    <property type="entry name" value="Glutamine--fructose-6-phosphate aminotransferase [isomerizing]"/>
    <property type="match status" value="1"/>
</dbReference>
<dbReference type="PANTHER" id="PTHR10937:SF0">
    <property type="entry name" value="GLUTAMINE--FRUCTOSE-6-PHOSPHATE TRANSAMINASE (ISOMERIZING)"/>
    <property type="match status" value="1"/>
</dbReference>
<dbReference type="EMBL" id="JADIMM010000023">
    <property type="protein sequence ID" value="MBO8457007.1"/>
    <property type="molecule type" value="Genomic_DNA"/>
</dbReference>
<dbReference type="NCBIfam" id="TIGR01135">
    <property type="entry name" value="glmS"/>
    <property type="match status" value="1"/>
</dbReference>
<dbReference type="SUPFAM" id="SSF53697">
    <property type="entry name" value="SIS domain"/>
    <property type="match status" value="1"/>
</dbReference>
<dbReference type="SUPFAM" id="SSF56235">
    <property type="entry name" value="N-terminal nucleophile aminohydrolases (Ntn hydrolases)"/>
    <property type="match status" value="1"/>
</dbReference>
<feature type="domain" description="SIS" evidence="12">
    <location>
        <begin position="282"/>
        <end position="422"/>
    </location>
</feature>
<dbReference type="HAMAP" id="MF_00164">
    <property type="entry name" value="GlmS"/>
    <property type="match status" value="1"/>
</dbReference>
<feature type="initiator methionine" description="Removed" evidence="10">
    <location>
        <position position="1"/>
    </location>
</feature>
<dbReference type="AlphaFoldDB" id="A0A9D9N1K5"/>